<dbReference type="PANTHER" id="PTHR10067">
    <property type="entry name" value="PHOSPHATIDYLSERINE DECARBOXYLASE"/>
    <property type="match status" value="1"/>
</dbReference>
<gene>
    <name evidence="4" type="ORF">I302_01780</name>
    <name evidence="5" type="ORF">I302_103081</name>
</gene>
<dbReference type="VEuPathDB" id="FungiDB:I302_01780"/>
<dbReference type="PANTHER" id="PTHR10067:SF9">
    <property type="entry name" value="PHOSPHATIDYLSERINE DECARBOXYLASE FAMILY PROTEIN (AFU_ORTHOLOGUE AFUA_7G01730)"/>
    <property type="match status" value="1"/>
</dbReference>
<proteinExistence type="predicted"/>
<dbReference type="Pfam" id="PF02666">
    <property type="entry name" value="PS_Dcarbxylase"/>
    <property type="match status" value="1"/>
</dbReference>
<protein>
    <submittedName>
        <fullName evidence="4">Phosphatidylserine decarboxylase</fullName>
    </submittedName>
</protein>
<dbReference type="GeneID" id="30206179"/>
<evidence type="ECO:0000313" key="6">
    <source>
        <dbReference type="Proteomes" id="UP000092730"/>
    </source>
</evidence>
<dbReference type="RefSeq" id="XP_019051331.1">
    <property type="nucleotide sequence ID" value="XM_019188453.1"/>
</dbReference>
<dbReference type="InterPro" id="IPR003817">
    <property type="entry name" value="PS_Dcarbxylase"/>
</dbReference>
<accession>A0A1B9GH41</accession>
<feature type="domain" description="L-tryptophan decarboxylase PsiD-like" evidence="3">
    <location>
        <begin position="48"/>
        <end position="185"/>
    </location>
</feature>
<keyword evidence="1" id="KW-0210">Decarboxylase</keyword>
<reference evidence="5" key="4">
    <citation type="submission" date="2024-02" db="EMBL/GenBank/DDBJ databases">
        <title>Comparative genomics of Cryptococcus and Kwoniella reveals pathogenesis evolution and contrasting modes of karyotype evolution via chromosome fusion or intercentromeric recombination.</title>
        <authorList>
            <person name="Coelho M.A."/>
            <person name="David-Palma M."/>
            <person name="Shea T."/>
            <person name="Bowers K."/>
            <person name="McGinley-Smith S."/>
            <person name="Mohammad A.W."/>
            <person name="Gnirke A."/>
            <person name="Yurkov A.M."/>
            <person name="Nowrousian M."/>
            <person name="Sun S."/>
            <person name="Cuomo C.A."/>
            <person name="Heitman J."/>
        </authorList>
    </citation>
    <scope>NUCLEOTIDE SEQUENCE</scope>
    <source>
        <strain evidence="5">CBS 10118</strain>
    </source>
</reference>
<reference evidence="4" key="1">
    <citation type="submission" date="2013-07" db="EMBL/GenBank/DDBJ databases">
        <title>The Genome Sequence of Cryptococcus bestiolae CBS10118.</title>
        <authorList>
            <consortium name="The Broad Institute Genome Sequencing Platform"/>
            <person name="Cuomo C."/>
            <person name="Litvintseva A."/>
            <person name="Chen Y."/>
            <person name="Heitman J."/>
            <person name="Sun S."/>
            <person name="Springer D."/>
            <person name="Dromer F."/>
            <person name="Young S.K."/>
            <person name="Zeng Q."/>
            <person name="Gargeya S."/>
            <person name="Fitzgerald M."/>
            <person name="Abouelleil A."/>
            <person name="Alvarado L."/>
            <person name="Berlin A.M."/>
            <person name="Chapman S.B."/>
            <person name="Dewar J."/>
            <person name="Goldberg J."/>
            <person name="Griggs A."/>
            <person name="Gujja S."/>
            <person name="Hansen M."/>
            <person name="Howarth C."/>
            <person name="Imamovic A."/>
            <person name="Larimer J."/>
            <person name="McCowan C."/>
            <person name="Murphy C."/>
            <person name="Pearson M."/>
            <person name="Priest M."/>
            <person name="Roberts A."/>
            <person name="Saif S."/>
            <person name="Shea T."/>
            <person name="Sykes S."/>
            <person name="Wortman J."/>
            <person name="Nusbaum C."/>
            <person name="Birren B."/>
        </authorList>
    </citation>
    <scope>NUCLEOTIDE SEQUENCE [LARGE SCALE GENOMIC DNA]</scope>
    <source>
        <strain evidence="4">CBS 10118</strain>
    </source>
</reference>
<evidence type="ECO:0000256" key="1">
    <source>
        <dbReference type="ARBA" id="ARBA00022793"/>
    </source>
</evidence>
<keyword evidence="2" id="KW-0456">Lyase</keyword>
<dbReference type="Proteomes" id="UP000092730">
    <property type="component" value="Chromosome 1"/>
</dbReference>
<dbReference type="GO" id="GO:0006646">
    <property type="term" value="P:phosphatidylethanolamine biosynthetic process"/>
    <property type="evidence" value="ECO:0007669"/>
    <property type="project" value="TreeGrafter"/>
</dbReference>
<keyword evidence="6" id="KW-1185">Reference proteome</keyword>
<dbReference type="EMBL" id="KI894018">
    <property type="protein sequence ID" value="OCF30261.1"/>
    <property type="molecule type" value="Genomic_DNA"/>
</dbReference>
<evidence type="ECO:0000313" key="5">
    <source>
        <dbReference type="EMBL" id="WVW81090.1"/>
    </source>
</evidence>
<dbReference type="Pfam" id="PF12588">
    <property type="entry name" value="PSDC"/>
    <property type="match status" value="1"/>
</dbReference>
<evidence type="ECO:0000259" key="3">
    <source>
        <dbReference type="Pfam" id="PF12588"/>
    </source>
</evidence>
<organism evidence="4">
    <name type="scientific">Kwoniella bestiolae CBS 10118</name>
    <dbReference type="NCBI Taxonomy" id="1296100"/>
    <lineage>
        <taxon>Eukaryota</taxon>
        <taxon>Fungi</taxon>
        <taxon>Dikarya</taxon>
        <taxon>Basidiomycota</taxon>
        <taxon>Agaricomycotina</taxon>
        <taxon>Tremellomycetes</taxon>
        <taxon>Tremellales</taxon>
        <taxon>Cryptococcaceae</taxon>
        <taxon>Kwoniella</taxon>
    </lineage>
</organism>
<dbReference type="InterPro" id="IPR022237">
    <property type="entry name" value="PsiD-like"/>
</dbReference>
<dbReference type="GO" id="GO:0005739">
    <property type="term" value="C:mitochondrion"/>
    <property type="evidence" value="ECO:0007669"/>
    <property type="project" value="TreeGrafter"/>
</dbReference>
<dbReference type="KEGG" id="kbi:30206179"/>
<evidence type="ECO:0000313" key="4">
    <source>
        <dbReference type="EMBL" id="OCF30261.1"/>
    </source>
</evidence>
<dbReference type="GO" id="GO:0004609">
    <property type="term" value="F:phosphatidylserine decarboxylase activity"/>
    <property type="evidence" value="ECO:0007669"/>
    <property type="project" value="InterPro"/>
</dbReference>
<dbReference type="STRING" id="1296100.A0A1B9GH41"/>
<dbReference type="AlphaFoldDB" id="A0A1B9GH41"/>
<sequence>MTDAIDKSVPDEHRIHSVGAWKSQDKRHHHKFLNDTVEYVEQNPKPLHPVLKEFKELVEGSTRLSMLFQLMFEQVPNNKEYLKDPAGQDSQVRDFDHLLKLMNHVISHAPRWTDPGHKVGLVGVPVQALLDWPMGTSAGFCVFQDPLVNEQLKKILNVWGEYLSSPASAEVLGSGKTDWFGPTGLPALEEVANKAGGTNLKFHELFQCDPKAEHHGFKSWDDFFTRHFHWEHRPVASPKDDSVIANSCESKMYKVAQDVHARDKFWVKGQPYSVLDILNFDKDYGDQFVGGTIYQAFLSALSYHRWHSPVSGTIKKVVLVDGTYYSEPLFVDFDTNKNEPADKNGETTSQEYLSATATRSIIFIEADNPKIGIMAFVGIGMTEVSTCDTTVKEGQHVEKGEELGMFHFGGSTHCQLFRKGVKLSDFPEKSDHNVPVRSKLCVVE</sequence>
<reference evidence="5" key="2">
    <citation type="submission" date="2013-07" db="EMBL/GenBank/DDBJ databases">
        <authorList>
            <consortium name="The Broad Institute Genome Sequencing Platform"/>
            <person name="Cuomo C."/>
            <person name="Litvintseva A."/>
            <person name="Chen Y."/>
            <person name="Heitman J."/>
            <person name="Sun S."/>
            <person name="Springer D."/>
            <person name="Dromer F."/>
            <person name="Young S.K."/>
            <person name="Zeng Q."/>
            <person name="Gargeya S."/>
            <person name="Fitzgerald M."/>
            <person name="Abouelleil A."/>
            <person name="Alvarado L."/>
            <person name="Berlin A.M."/>
            <person name="Chapman S.B."/>
            <person name="Dewar J."/>
            <person name="Goldberg J."/>
            <person name="Griggs A."/>
            <person name="Gujja S."/>
            <person name="Hansen M."/>
            <person name="Howarth C."/>
            <person name="Imamovic A."/>
            <person name="Larimer J."/>
            <person name="McCowan C."/>
            <person name="Murphy C."/>
            <person name="Pearson M."/>
            <person name="Priest M."/>
            <person name="Roberts A."/>
            <person name="Saif S."/>
            <person name="Shea T."/>
            <person name="Sykes S."/>
            <person name="Wortman J."/>
            <person name="Nusbaum C."/>
            <person name="Birren B."/>
        </authorList>
    </citation>
    <scope>NUCLEOTIDE SEQUENCE</scope>
    <source>
        <strain evidence="5">CBS 10118</strain>
    </source>
</reference>
<evidence type="ECO:0000256" key="2">
    <source>
        <dbReference type="ARBA" id="ARBA00023239"/>
    </source>
</evidence>
<name>A0A1B9GH41_9TREE</name>
<dbReference type="OrthoDB" id="5973539at2759"/>
<reference evidence="4" key="3">
    <citation type="submission" date="2014-01" db="EMBL/GenBank/DDBJ databases">
        <title>Evolution of pathogenesis and genome organization in the Tremellales.</title>
        <authorList>
            <person name="Cuomo C."/>
            <person name="Litvintseva A."/>
            <person name="Heitman J."/>
            <person name="Chen Y."/>
            <person name="Sun S."/>
            <person name="Springer D."/>
            <person name="Dromer F."/>
            <person name="Young S."/>
            <person name="Zeng Q."/>
            <person name="Chapman S."/>
            <person name="Gujja S."/>
            <person name="Saif S."/>
            <person name="Birren B."/>
        </authorList>
    </citation>
    <scope>NUCLEOTIDE SEQUENCE</scope>
    <source>
        <strain evidence="4">CBS 10118</strain>
    </source>
</reference>
<dbReference type="EMBL" id="CP144541">
    <property type="protein sequence ID" value="WVW81090.1"/>
    <property type="molecule type" value="Genomic_DNA"/>
</dbReference>